<accession>A0A1I7DV51</accession>
<dbReference type="EMBL" id="FPBF01000008">
    <property type="protein sequence ID" value="SFU15534.1"/>
    <property type="molecule type" value="Genomic_DNA"/>
</dbReference>
<proteinExistence type="predicted"/>
<evidence type="ECO:0000313" key="1">
    <source>
        <dbReference type="EMBL" id="SFU15534.1"/>
    </source>
</evidence>
<evidence type="ECO:0000313" key="2">
    <source>
        <dbReference type="Proteomes" id="UP000199673"/>
    </source>
</evidence>
<dbReference type="Proteomes" id="UP000199673">
    <property type="component" value="Unassembled WGS sequence"/>
</dbReference>
<reference evidence="2" key="1">
    <citation type="submission" date="2016-10" db="EMBL/GenBank/DDBJ databases">
        <authorList>
            <person name="Varghese N."/>
            <person name="Submissions S."/>
        </authorList>
    </citation>
    <scope>NUCLEOTIDE SEQUENCE [LARGE SCALE GENOMIC DNA]</scope>
    <source>
        <strain evidence="2">DSM 23445</strain>
    </source>
</reference>
<protein>
    <submittedName>
        <fullName evidence="1">Uncharacterized protein</fullName>
    </submittedName>
</protein>
<keyword evidence="2" id="KW-1185">Reference proteome</keyword>
<dbReference type="STRING" id="305507.SAMN04489724_4429"/>
<organism evidence="1 2">
    <name type="scientific">Algoriphagus locisalis</name>
    <dbReference type="NCBI Taxonomy" id="305507"/>
    <lineage>
        <taxon>Bacteria</taxon>
        <taxon>Pseudomonadati</taxon>
        <taxon>Bacteroidota</taxon>
        <taxon>Cytophagia</taxon>
        <taxon>Cytophagales</taxon>
        <taxon>Cyclobacteriaceae</taxon>
        <taxon>Algoriphagus</taxon>
    </lineage>
</organism>
<sequence length="91" mass="10222">MSRYGMYLGFTSVLFQLPVLPMAVARTKFSMVVGFACNPAERQALYYGILIEFFSRLIFVLNNTSMLFITSLALSVRGKLPEISWLVGGIF</sequence>
<dbReference type="AlphaFoldDB" id="A0A1I7DV51"/>
<name>A0A1I7DV51_9BACT</name>
<gene>
    <name evidence="1" type="ORF">SAMN04489724_4429</name>
</gene>